<organism evidence="3 4">
    <name type="scientific">Chrysophaeum taylorii</name>
    <dbReference type="NCBI Taxonomy" id="2483200"/>
    <lineage>
        <taxon>Eukaryota</taxon>
        <taxon>Sar</taxon>
        <taxon>Stramenopiles</taxon>
        <taxon>Ochrophyta</taxon>
        <taxon>Pelagophyceae</taxon>
        <taxon>Pelagomonadales</taxon>
        <taxon>Pelagomonadaceae</taxon>
        <taxon>Chrysophaeum</taxon>
    </lineage>
</organism>
<dbReference type="AlphaFoldDB" id="A0AAD7U649"/>
<comment type="caution">
    <text evidence="3">The sequence shown here is derived from an EMBL/GenBank/DDBJ whole genome shotgun (WGS) entry which is preliminary data.</text>
</comment>
<keyword evidence="4" id="KW-1185">Reference proteome</keyword>
<feature type="transmembrane region" description="Helical" evidence="1">
    <location>
        <begin position="51"/>
        <end position="69"/>
    </location>
</feature>
<dbReference type="Pfam" id="PF06916">
    <property type="entry name" value="FAM210A-B_dom"/>
    <property type="match status" value="1"/>
</dbReference>
<feature type="transmembrane region" description="Helical" evidence="1">
    <location>
        <begin position="203"/>
        <end position="230"/>
    </location>
</feature>
<gene>
    <name evidence="3" type="ORF">CTAYLR_009454</name>
</gene>
<keyword evidence="1" id="KW-0472">Membrane</keyword>
<name>A0AAD7U649_9STRA</name>
<evidence type="ECO:0000313" key="3">
    <source>
        <dbReference type="EMBL" id="KAJ8598982.1"/>
    </source>
</evidence>
<feature type="domain" description="DUF1279" evidence="2">
    <location>
        <begin position="134"/>
        <end position="223"/>
    </location>
</feature>
<sequence>MAVWAETAPWTVLGPLNMFKVAWVNRGSPVANYIVVPPAETCQAECRIARMWAVLFWGLQTAVSVAILRRALQPRAAALAKTVVGVTLCVAFYENVVREIVAAAGIVHLLAAACLAAGVPAESPFRSIRDLYVKLRGIVAQFGIVWIVVHWVCYGATILAFWLALGAGVDVASYAHGVPLVGDALATKLDGLDTANPLTRLSVAWACAFATAPLRLVSDLLLTLLIGTLLRKARNKPKKA</sequence>
<accession>A0AAD7U649</accession>
<keyword evidence="1" id="KW-0812">Transmembrane</keyword>
<keyword evidence="1" id="KW-1133">Transmembrane helix</keyword>
<protein>
    <recommendedName>
        <fullName evidence="2">DUF1279 domain-containing protein</fullName>
    </recommendedName>
</protein>
<feature type="transmembrane region" description="Helical" evidence="1">
    <location>
        <begin position="100"/>
        <end position="121"/>
    </location>
</feature>
<dbReference type="InterPro" id="IPR009688">
    <property type="entry name" value="FAM210A/B-like_dom"/>
</dbReference>
<evidence type="ECO:0000259" key="2">
    <source>
        <dbReference type="Pfam" id="PF06916"/>
    </source>
</evidence>
<evidence type="ECO:0000256" key="1">
    <source>
        <dbReference type="SAM" id="Phobius"/>
    </source>
</evidence>
<proteinExistence type="predicted"/>
<evidence type="ECO:0000313" key="4">
    <source>
        <dbReference type="Proteomes" id="UP001230188"/>
    </source>
</evidence>
<feature type="transmembrane region" description="Helical" evidence="1">
    <location>
        <begin position="142"/>
        <end position="165"/>
    </location>
</feature>
<dbReference type="Proteomes" id="UP001230188">
    <property type="component" value="Unassembled WGS sequence"/>
</dbReference>
<reference evidence="3" key="1">
    <citation type="submission" date="2023-01" db="EMBL/GenBank/DDBJ databases">
        <title>Metagenome sequencing of chrysophaentin producing Chrysophaeum taylorii.</title>
        <authorList>
            <person name="Davison J."/>
            <person name="Bewley C."/>
        </authorList>
    </citation>
    <scope>NUCLEOTIDE SEQUENCE</scope>
    <source>
        <strain evidence="3">NIES-1699</strain>
    </source>
</reference>
<dbReference type="EMBL" id="JAQMWT010000595">
    <property type="protein sequence ID" value="KAJ8598982.1"/>
    <property type="molecule type" value="Genomic_DNA"/>
</dbReference>